<dbReference type="RefSeq" id="WP_074825639.1">
    <property type="nucleotide sequence ID" value="NZ_FNTI01000001.1"/>
</dbReference>
<dbReference type="Proteomes" id="UP000183208">
    <property type="component" value="Unassembled WGS sequence"/>
</dbReference>
<dbReference type="InterPro" id="IPR058625">
    <property type="entry name" value="MdtA-like_BSH"/>
</dbReference>
<dbReference type="AlphaFoldDB" id="A0A1M7DWI3"/>
<evidence type="ECO:0000256" key="2">
    <source>
        <dbReference type="SAM" id="Phobius"/>
    </source>
</evidence>
<evidence type="ECO:0000313" key="4">
    <source>
        <dbReference type="EMBL" id="SED87534.1"/>
    </source>
</evidence>
<feature type="coiled-coil region" evidence="1">
    <location>
        <begin position="103"/>
        <end position="191"/>
    </location>
</feature>
<feature type="transmembrane region" description="Helical" evidence="2">
    <location>
        <begin position="27"/>
        <end position="47"/>
    </location>
</feature>
<accession>A0A1M7DWI3</accession>
<keyword evidence="2" id="KW-0472">Membrane</keyword>
<name>A0A1M7DWI3_9BRAD</name>
<reference evidence="4 5" key="1">
    <citation type="submission" date="2016-10" db="EMBL/GenBank/DDBJ databases">
        <authorList>
            <person name="de Groot N.N."/>
        </authorList>
    </citation>
    <scope>NUCLEOTIDE SEQUENCE [LARGE SCALE GENOMIC DNA]</scope>
    <source>
        <strain evidence="4 5">GAS522</strain>
    </source>
</reference>
<evidence type="ECO:0000313" key="5">
    <source>
        <dbReference type="Proteomes" id="UP000183208"/>
    </source>
</evidence>
<dbReference type="SUPFAM" id="SSF111369">
    <property type="entry name" value="HlyD-like secretion proteins"/>
    <property type="match status" value="2"/>
</dbReference>
<gene>
    <name evidence="4" type="ORF">SAMN05444171_5489</name>
</gene>
<dbReference type="PANTHER" id="PTHR30386:SF18">
    <property type="entry name" value="INNER MEMBRANE PROTEIN YIAV-RELATED"/>
    <property type="match status" value="1"/>
</dbReference>
<dbReference type="Gene3D" id="2.40.50.100">
    <property type="match status" value="1"/>
</dbReference>
<keyword evidence="1" id="KW-0175">Coiled coil</keyword>
<dbReference type="Pfam" id="PF25917">
    <property type="entry name" value="BSH_RND"/>
    <property type="match status" value="1"/>
</dbReference>
<organism evidence="4 5">
    <name type="scientific">Bradyrhizobium lablabi</name>
    <dbReference type="NCBI Taxonomy" id="722472"/>
    <lineage>
        <taxon>Bacteria</taxon>
        <taxon>Pseudomonadati</taxon>
        <taxon>Pseudomonadota</taxon>
        <taxon>Alphaproteobacteria</taxon>
        <taxon>Hyphomicrobiales</taxon>
        <taxon>Nitrobacteraceae</taxon>
        <taxon>Bradyrhizobium</taxon>
    </lineage>
</organism>
<proteinExistence type="predicted"/>
<dbReference type="InterPro" id="IPR050739">
    <property type="entry name" value="MFP"/>
</dbReference>
<dbReference type="Gene3D" id="2.40.30.170">
    <property type="match status" value="1"/>
</dbReference>
<keyword evidence="2" id="KW-0812">Transmembrane</keyword>
<dbReference type="PANTHER" id="PTHR30386">
    <property type="entry name" value="MEMBRANE FUSION SUBUNIT OF EMRAB-TOLC MULTIDRUG EFFLUX PUMP"/>
    <property type="match status" value="1"/>
</dbReference>
<keyword evidence="2" id="KW-1133">Transmembrane helix</keyword>
<evidence type="ECO:0000256" key="1">
    <source>
        <dbReference type="SAM" id="Coils"/>
    </source>
</evidence>
<dbReference type="EMBL" id="FNTI01000001">
    <property type="protein sequence ID" value="SED87534.1"/>
    <property type="molecule type" value="Genomic_DNA"/>
</dbReference>
<dbReference type="Gene3D" id="1.10.287.470">
    <property type="entry name" value="Helix hairpin bin"/>
    <property type="match status" value="1"/>
</dbReference>
<dbReference type="OrthoDB" id="9811754at2"/>
<evidence type="ECO:0000259" key="3">
    <source>
        <dbReference type="Pfam" id="PF25917"/>
    </source>
</evidence>
<protein>
    <submittedName>
        <fullName evidence="4">Multidrug resistance efflux pump</fullName>
    </submittedName>
</protein>
<sequence>MIAFLVIVYVAVVLVLFKVLRIKPTAYLIASMIVVGVFMIGGVVVVWTQAAPITDKMVTSQYVVQLVPYVKGQVKTIHAQANQPLKKGDLLLEIDPAPYEYTVRQVEAQLATAKANVKQAEAAVATANAAVPNAQANLEKAKAADELAKTQEQIALNIQRADKAAISQLNVAKATQERQEADAAVQQANAGVAQAQASAQQAAAALQVTQSNVPAVEAQLDDARFNLAQCKMLAPGEGYVVNWQVQIGTMLVPAPLAAAGTFVNVSDTAVAAVFPQNFLSNVEPGNDVEMVLNPYPGRLFLGKVDYVIPASGGGQFTTSGTIPNAARIGSDGLYAVRINFTDNAVARKLSLGSGGSATIYTNKGKATHVISKVAIRMKKWLLYVMPSVDKPSS</sequence>
<feature type="domain" description="Multidrug resistance protein MdtA-like barrel-sandwich hybrid" evidence="3">
    <location>
        <begin position="64"/>
        <end position="250"/>
    </location>
</feature>